<sequence>MGSHVNEMLHEQGYETVVLDNLSQGNRRAVEKGVFIEGDISDAALLDHIFQTYPIEVVMHFAAFKNVGESVSNPLKYYNNNVSATVTLLEGMLRNHVNLFIFSSSAAIFGMPQEDLVTETHPCQPINPYGQSKLMVEKILEDLGQVGNGFKYCALRYFNAAGGDPRGKLKSYQTKESNLIPVVLKSLLHPEGSVTIFGTDYPTQDGTCIRDYIHIEDLGSAHILAMEKLLAGAQSSCYNLGNGRGFSVRQVIDMAEKVTGMQVNVVEGERRAGDPPYLIASSAKAKQELNWHPNHGSLEEIVRDTWNALQK</sequence>
<evidence type="ECO:0000259" key="11">
    <source>
        <dbReference type="Pfam" id="PF01370"/>
    </source>
</evidence>
<dbReference type="InterPro" id="IPR036291">
    <property type="entry name" value="NAD(P)-bd_dom_sf"/>
</dbReference>
<dbReference type="Pfam" id="PF01370">
    <property type="entry name" value="Epimerase"/>
    <property type="match status" value="1"/>
</dbReference>
<keyword evidence="7 10" id="KW-0520">NAD</keyword>
<evidence type="ECO:0000256" key="10">
    <source>
        <dbReference type="RuleBase" id="RU366046"/>
    </source>
</evidence>
<dbReference type="UniPathway" id="UPA00214"/>
<evidence type="ECO:0000256" key="6">
    <source>
        <dbReference type="ARBA" id="ARBA00018569"/>
    </source>
</evidence>
<dbReference type="SUPFAM" id="SSF51735">
    <property type="entry name" value="NAD(P)-binding Rossmann-fold domains"/>
    <property type="match status" value="1"/>
</dbReference>
<dbReference type="Proteomes" id="UP000031307">
    <property type="component" value="Unassembled WGS sequence"/>
</dbReference>
<dbReference type="PANTHER" id="PTHR43725:SF53">
    <property type="entry name" value="UDP-ARABINOSE 4-EPIMERASE 1"/>
    <property type="match status" value="1"/>
</dbReference>
<gene>
    <name evidence="12" type="primary">galE</name>
    <name evidence="12" type="ORF">DB43_FD00060</name>
</gene>
<evidence type="ECO:0000256" key="9">
    <source>
        <dbReference type="ARBA" id="ARBA00023277"/>
    </source>
</evidence>
<evidence type="ECO:0000256" key="3">
    <source>
        <dbReference type="ARBA" id="ARBA00004947"/>
    </source>
</evidence>
<dbReference type="PATRIC" id="fig|83552.4.peg.785"/>
<dbReference type="PANTHER" id="PTHR43725">
    <property type="entry name" value="UDP-GLUCOSE 4-EPIMERASE"/>
    <property type="match status" value="1"/>
</dbReference>
<dbReference type="AlphaFoldDB" id="A0A0C1EA57"/>
<evidence type="ECO:0000256" key="8">
    <source>
        <dbReference type="ARBA" id="ARBA00023235"/>
    </source>
</evidence>
<evidence type="ECO:0000256" key="5">
    <source>
        <dbReference type="ARBA" id="ARBA00013189"/>
    </source>
</evidence>
<protein>
    <recommendedName>
        <fullName evidence="6 10">UDP-glucose 4-epimerase</fullName>
        <ecNumber evidence="5 10">5.1.3.2</ecNumber>
    </recommendedName>
</protein>
<dbReference type="EMBL" id="JSAM01000048">
    <property type="protein sequence ID" value="KIA78017.1"/>
    <property type="molecule type" value="Genomic_DNA"/>
</dbReference>
<evidence type="ECO:0000256" key="4">
    <source>
        <dbReference type="ARBA" id="ARBA00007637"/>
    </source>
</evidence>
<dbReference type="EC" id="5.1.3.2" evidence="5 10"/>
<organism evidence="12 13">
    <name type="scientific">Parachlamydia acanthamoebae</name>
    <dbReference type="NCBI Taxonomy" id="83552"/>
    <lineage>
        <taxon>Bacteria</taxon>
        <taxon>Pseudomonadati</taxon>
        <taxon>Chlamydiota</taxon>
        <taxon>Chlamydiia</taxon>
        <taxon>Parachlamydiales</taxon>
        <taxon>Parachlamydiaceae</taxon>
        <taxon>Parachlamydia</taxon>
    </lineage>
</organism>
<dbReference type="Gene3D" id="3.90.25.10">
    <property type="entry name" value="UDP-galactose 4-epimerase, domain 1"/>
    <property type="match status" value="1"/>
</dbReference>
<dbReference type="InterPro" id="IPR005886">
    <property type="entry name" value="UDP_G4E"/>
</dbReference>
<evidence type="ECO:0000256" key="2">
    <source>
        <dbReference type="ARBA" id="ARBA00001911"/>
    </source>
</evidence>
<comment type="pathway">
    <text evidence="3 10">Carbohydrate metabolism; galactose metabolism.</text>
</comment>
<comment type="catalytic activity">
    <reaction evidence="1 10">
        <text>UDP-alpha-D-glucose = UDP-alpha-D-galactose</text>
        <dbReference type="Rhea" id="RHEA:22168"/>
        <dbReference type="ChEBI" id="CHEBI:58885"/>
        <dbReference type="ChEBI" id="CHEBI:66914"/>
        <dbReference type="EC" id="5.1.3.2"/>
    </reaction>
</comment>
<comment type="cofactor">
    <cofactor evidence="2 10">
        <name>NAD(+)</name>
        <dbReference type="ChEBI" id="CHEBI:57540"/>
    </cofactor>
</comment>
<keyword evidence="9 10" id="KW-0119">Carbohydrate metabolism</keyword>
<feature type="domain" description="NAD-dependent epimerase/dehydratase" evidence="11">
    <location>
        <begin position="1"/>
        <end position="241"/>
    </location>
</feature>
<evidence type="ECO:0000256" key="1">
    <source>
        <dbReference type="ARBA" id="ARBA00000083"/>
    </source>
</evidence>
<evidence type="ECO:0000256" key="7">
    <source>
        <dbReference type="ARBA" id="ARBA00023027"/>
    </source>
</evidence>
<proteinExistence type="inferred from homology"/>
<name>A0A0C1EA57_9BACT</name>
<accession>A0A0C1EA57</accession>
<dbReference type="GO" id="GO:0006012">
    <property type="term" value="P:galactose metabolic process"/>
    <property type="evidence" value="ECO:0007669"/>
    <property type="project" value="UniProtKB-UniPathway"/>
</dbReference>
<dbReference type="GO" id="GO:0003978">
    <property type="term" value="F:UDP-glucose 4-epimerase activity"/>
    <property type="evidence" value="ECO:0007669"/>
    <property type="project" value="UniProtKB-UniRule"/>
</dbReference>
<comment type="similarity">
    <text evidence="4 10">Belongs to the NAD(P)-dependent epimerase/dehydratase family.</text>
</comment>
<dbReference type="CDD" id="cd05247">
    <property type="entry name" value="UDP_G4E_1_SDR_e"/>
    <property type="match status" value="1"/>
</dbReference>
<dbReference type="Gene3D" id="3.40.50.720">
    <property type="entry name" value="NAD(P)-binding Rossmann-like Domain"/>
    <property type="match status" value="1"/>
</dbReference>
<comment type="subunit">
    <text evidence="10">Homodimer.</text>
</comment>
<evidence type="ECO:0000313" key="12">
    <source>
        <dbReference type="EMBL" id="KIA78017.1"/>
    </source>
</evidence>
<comment type="caution">
    <text evidence="12">The sequence shown here is derived from an EMBL/GenBank/DDBJ whole genome shotgun (WGS) entry which is preliminary data.</text>
</comment>
<reference evidence="12 13" key="1">
    <citation type="journal article" date="2014" name="Mol. Biol. Evol.">
        <title>Massive expansion of Ubiquitination-related gene families within the Chlamydiae.</title>
        <authorList>
            <person name="Domman D."/>
            <person name="Collingro A."/>
            <person name="Lagkouvardos I."/>
            <person name="Gehre L."/>
            <person name="Weinmaier T."/>
            <person name="Rattei T."/>
            <person name="Subtil A."/>
            <person name="Horn M."/>
        </authorList>
    </citation>
    <scope>NUCLEOTIDE SEQUENCE [LARGE SCALE GENOMIC DNA]</scope>
    <source>
        <strain evidence="12 13">OEW1</strain>
    </source>
</reference>
<evidence type="ECO:0000313" key="13">
    <source>
        <dbReference type="Proteomes" id="UP000031307"/>
    </source>
</evidence>
<keyword evidence="8 10" id="KW-0413">Isomerase</keyword>
<dbReference type="NCBIfam" id="TIGR01179">
    <property type="entry name" value="galE"/>
    <property type="match status" value="1"/>
</dbReference>
<dbReference type="InterPro" id="IPR001509">
    <property type="entry name" value="Epimerase_deHydtase"/>
</dbReference>